<keyword evidence="13 14" id="KW-0040">ANK repeat</keyword>
<dbReference type="Gene3D" id="1.25.40.20">
    <property type="entry name" value="Ankyrin repeat-containing domain"/>
    <property type="match status" value="3"/>
</dbReference>
<evidence type="ECO:0000256" key="13">
    <source>
        <dbReference type="ARBA" id="ARBA00023043"/>
    </source>
</evidence>
<dbReference type="PROSITE" id="PS01357">
    <property type="entry name" value="ZF_ZZ_1"/>
    <property type="match status" value="1"/>
</dbReference>
<dbReference type="GO" id="GO:0005737">
    <property type="term" value="C:cytoplasm"/>
    <property type="evidence" value="ECO:0007669"/>
    <property type="project" value="UniProtKB-SubCell"/>
</dbReference>
<comment type="pathway">
    <text evidence="3">Protein modification; protein ubiquitination.</text>
</comment>
<dbReference type="FunFam" id="2.30.30.40:FF:000078">
    <property type="entry name" value="Putative e3 ubiquitin-protein ligase mib2"/>
    <property type="match status" value="1"/>
</dbReference>
<comment type="subcellular location">
    <subcellularLocation>
        <location evidence="2">Cytoplasm</location>
    </subcellularLocation>
</comment>
<gene>
    <name evidence="20" type="ORF">RI129_004827</name>
</gene>
<accession>A0AAN7VID7</accession>
<dbReference type="GO" id="GO:0016567">
    <property type="term" value="P:protein ubiquitination"/>
    <property type="evidence" value="ECO:0007669"/>
    <property type="project" value="InterPro"/>
</dbReference>
<keyword evidence="5" id="KW-0963">Cytoplasm</keyword>
<evidence type="ECO:0000256" key="12">
    <source>
        <dbReference type="ARBA" id="ARBA00022976"/>
    </source>
</evidence>
<evidence type="ECO:0000256" key="7">
    <source>
        <dbReference type="ARBA" id="ARBA00022723"/>
    </source>
</evidence>
<dbReference type="GO" id="GO:0007219">
    <property type="term" value="P:Notch signaling pathway"/>
    <property type="evidence" value="ECO:0007669"/>
    <property type="project" value="UniProtKB-KW"/>
</dbReference>
<feature type="repeat" description="ANK" evidence="14">
    <location>
        <begin position="528"/>
        <end position="560"/>
    </location>
</feature>
<dbReference type="InterPro" id="IPR002110">
    <property type="entry name" value="Ankyrin_rpt"/>
</dbReference>
<evidence type="ECO:0000256" key="5">
    <source>
        <dbReference type="ARBA" id="ARBA00022490"/>
    </source>
</evidence>
<feature type="domain" description="ZZ-type" evidence="18">
    <location>
        <begin position="79"/>
        <end position="131"/>
    </location>
</feature>
<reference evidence="20 21" key="1">
    <citation type="journal article" date="2024" name="Insects">
        <title>An Improved Chromosome-Level Genome Assembly of the Firefly Pyrocoelia pectoralis.</title>
        <authorList>
            <person name="Fu X."/>
            <person name="Meyer-Rochow V.B."/>
            <person name="Ballantyne L."/>
            <person name="Zhu X."/>
        </authorList>
    </citation>
    <scope>NUCLEOTIDE SEQUENCE [LARGE SCALE GENOMIC DNA]</scope>
    <source>
        <strain evidence="20">XCY_ONT2</strain>
    </source>
</reference>
<dbReference type="Pfam" id="PF00023">
    <property type="entry name" value="Ank"/>
    <property type="match status" value="2"/>
</dbReference>
<dbReference type="EMBL" id="JAVRBK010000003">
    <property type="protein sequence ID" value="KAK5646363.1"/>
    <property type="molecule type" value="Genomic_DNA"/>
</dbReference>
<evidence type="ECO:0000313" key="21">
    <source>
        <dbReference type="Proteomes" id="UP001329430"/>
    </source>
</evidence>
<evidence type="ECO:0000256" key="11">
    <source>
        <dbReference type="ARBA" id="ARBA00022833"/>
    </source>
</evidence>
<keyword evidence="21" id="KW-1185">Reference proteome</keyword>
<name>A0AAN7VID7_9COLE</name>
<evidence type="ECO:0000259" key="18">
    <source>
        <dbReference type="PROSITE" id="PS50135"/>
    </source>
</evidence>
<feature type="region of interest" description="Disordered" evidence="16">
    <location>
        <begin position="813"/>
        <end position="868"/>
    </location>
</feature>
<dbReference type="PROSITE" id="PS50297">
    <property type="entry name" value="ANK_REP_REGION"/>
    <property type="match status" value="5"/>
</dbReference>
<evidence type="ECO:0000259" key="19">
    <source>
        <dbReference type="PROSITE" id="PS51416"/>
    </source>
</evidence>
<dbReference type="PRINTS" id="PR01415">
    <property type="entry name" value="ANKYRIN"/>
</dbReference>
<feature type="repeat" description="ANK" evidence="14">
    <location>
        <begin position="629"/>
        <end position="653"/>
    </location>
</feature>
<dbReference type="Pfam" id="PF18346">
    <property type="entry name" value="SH3_15"/>
    <property type="match status" value="2"/>
</dbReference>
<keyword evidence="8" id="KW-0677">Repeat</keyword>
<evidence type="ECO:0000256" key="9">
    <source>
        <dbReference type="ARBA" id="ARBA00022771"/>
    </source>
</evidence>
<dbReference type="FunFam" id="3.30.60.90:FF:000004">
    <property type="entry name" value="Putative E3 ubiquitin-protein ligase MIB2"/>
    <property type="match status" value="1"/>
</dbReference>
<dbReference type="Pfam" id="PF00569">
    <property type="entry name" value="ZZ"/>
    <property type="match status" value="1"/>
</dbReference>
<dbReference type="InterPro" id="IPR040847">
    <property type="entry name" value="SH3_15"/>
</dbReference>
<evidence type="ECO:0000256" key="8">
    <source>
        <dbReference type="ARBA" id="ARBA00022737"/>
    </source>
</evidence>
<feature type="domain" description="RING-type" evidence="17">
    <location>
        <begin position="879"/>
        <end position="914"/>
    </location>
</feature>
<dbReference type="PROSITE" id="PS51416">
    <property type="entry name" value="MIB_HERC2"/>
    <property type="match status" value="2"/>
</dbReference>
<dbReference type="InterPro" id="IPR010606">
    <property type="entry name" value="Mib_Herc2"/>
</dbReference>
<dbReference type="GO" id="GO:0008270">
    <property type="term" value="F:zinc ion binding"/>
    <property type="evidence" value="ECO:0007669"/>
    <property type="project" value="UniProtKB-KW"/>
</dbReference>
<dbReference type="GO" id="GO:0061630">
    <property type="term" value="F:ubiquitin protein ligase activity"/>
    <property type="evidence" value="ECO:0007669"/>
    <property type="project" value="UniProtKB-EC"/>
</dbReference>
<dbReference type="InterPro" id="IPR043145">
    <property type="entry name" value="Znf_ZZ_sf"/>
</dbReference>
<dbReference type="PROSITE" id="PS50135">
    <property type="entry name" value="ZF_ZZ_2"/>
    <property type="match status" value="1"/>
</dbReference>
<evidence type="ECO:0000259" key="17">
    <source>
        <dbReference type="PROSITE" id="PS50089"/>
    </source>
</evidence>
<keyword evidence="12" id="KW-0914">Notch signaling pathway</keyword>
<dbReference type="Gene3D" id="3.30.40.10">
    <property type="entry name" value="Zinc/RING finger domain, C3HC4 (zinc finger)"/>
    <property type="match status" value="2"/>
</dbReference>
<feature type="domain" description="RING-type" evidence="17">
    <location>
        <begin position="957"/>
        <end position="990"/>
    </location>
</feature>
<dbReference type="PROSITE" id="PS50088">
    <property type="entry name" value="ANK_REPEAT"/>
    <property type="match status" value="5"/>
</dbReference>
<dbReference type="SUPFAM" id="SSF57850">
    <property type="entry name" value="RING/U-box"/>
    <property type="match status" value="1"/>
</dbReference>
<evidence type="ECO:0000313" key="20">
    <source>
        <dbReference type="EMBL" id="KAK5646363.1"/>
    </source>
</evidence>
<sequence>MLTPGVRIVRGPDWSWGNQDGGEGHVGTVCEIGKAGTVGSPDKTVVVQWDNGTRTNYRVGYLGKFDLRVIDNAQIGVKHPNIVCDGCDSQGISGMRYKCSVCYDYDLCYMCYHGDKHDVTHSFKRFDSATSLGMDLPVRKNAKKHELKGIFVGAKVVRGFNWEWGNQDGGEGKLGRVLDIRGWDNESSRSVANVTWISGSTNVYRLGHKGNCDIKFIESASGGSYYADHVPVLGHVMEQSVVRPIRTGPPPFSVGDKVQVIVDVEELKSMQHGHGGWNPRMAEYIGKIGTVHRVTDKGDIRVQYEGCNNRWTFNPITLCKVNSFAVGDIISVISDVERVKELQKGHGEWIDIMKNALGKLGKVLKVYSDGDLRVQLDGHAWTLNPQCVRLVPGSAAELANTMHANQNQRQEPSMQWQPTNPANNQTNSTADQLVRAAAQGQLETVQRLLEEVPRGMVDIRSGGKTSLQVAAHQGHVQVVKLLLRNGAAVNASDSDGDTCLHYAAFGNQSEVLELLIQNRADLNTSNRSGCTALHIAAHKQPARCVQILLAAGADPNGRDLYGDTALHDAIGKDSYQVIELLCTAANTDFTLKNKRGFNVLHHAALKGKNFATRKLLAQARQLVDIKKDDGFSALHLAALNGHRDVVDTLIRIGQADIDLRNNRNQSALLLSVSQGHCSVIELLIKLKANINAKDEDGDTALHLVLIKRSHINTEVQQDDSPTTFTIHQNISHISENRVAIAIACYLIQMGIDMDLLNAKGQSALNLLQDSTLQELLKSYKPNVDSNQVQQNMQENINVEYLALNEPLNVPDSYNLTENVPKGSPYRNVVNEDIKSTRKSRREQKTDKSPLEIGSTSQENSPNHKNHYQNEIVTSKPVECLVCSDLSEENVKLEPCNHKPACEDCASRMKKCLQCGIAVQRRVTKDGRIIPAKSRQPSAERMRYLECKIAEIEESHACSICMERKRNVVFLCGHGTCSKCADTLKTCHMCRKTITKKIPIY</sequence>
<evidence type="ECO:0000256" key="10">
    <source>
        <dbReference type="ARBA" id="ARBA00022786"/>
    </source>
</evidence>
<dbReference type="SMART" id="SM00184">
    <property type="entry name" value="RING"/>
    <property type="match status" value="2"/>
</dbReference>
<dbReference type="Gene3D" id="2.30.30.40">
    <property type="entry name" value="SH3 Domains"/>
    <property type="match status" value="2"/>
</dbReference>
<keyword evidence="7" id="KW-0479">Metal-binding</keyword>
<organism evidence="20 21">
    <name type="scientific">Pyrocoelia pectoralis</name>
    <dbReference type="NCBI Taxonomy" id="417401"/>
    <lineage>
        <taxon>Eukaryota</taxon>
        <taxon>Metazoa</taxon>
        <taxon>Ecdysozoa</taxon>
        <taxon>Arthropoda</taxon>
        <taxon>Hexapoda</taxon>
        <taxon>Insecta</taxon>
        <taxon>Pterygota</taxon>
        <taxon>Neoptera</taxon>
        <taxon>Endopterygota</taxon>
        <taxon>Coleoptera</taxon>
        <taxon>Polyphaga</taxon>
        <taxon>Elateriformia</taxon>
        <taxon>Elateroidea</taxon>
        <taxon>Lampyridae</taxon>
        <taxon>Lampyrinae</taxon>
        <taxon>Pyrocoelia</taxon>
    </lineage>
</organism>
<proteinExistence type="predicted"/>
<dbReference type="PROSITE" id="PS50089">
    <property type="entry name" value="ZF_RING_2"/>
    <property type="match status" value="2"/>
</dbReference>
<dbReference type="CDD" id="cd16726">
    <property type="entry name" value="RING-HC_MIB2_rpt1"/>
    <property type="match status" value="1"/>
</dbReference>
<feature type="repeat" description="ANK" evidence="14">
    <location>
        <begin position="663"/>
        <end position="695"/>
    </location>
</feature>
<dbReference type="FunFam" id="3.30.40.10:FF:000393">
    <property type="entry name" value="CLUMA_CG014158, isoform A"/>
    <property type="match status" value="1"/>
</dbReference>
<dbReference type="Pfam" id="PF06701">
    <property type="entry name" value="MIB_HERC2"/>
    <property type="match status" value="2"/>
</dbReference>
<evidence type="ECO:0000256" key="3">
    <source>
        <dbReference type="ARBA" id="ARBA00004906"/>
    </source>
</evidence>
<evidence type="ECO:0000256" key="2">
    <source>
        <dbReference type="ARBA" id="ARBA00004496"/>
    </source>
</evidence>
<keyword evidence="11" id="KW-0862">Zinc</keyword>
<dbReference type="SUPFAM" id="SSF48403">
    <property type="entry name" value="Ankyrin repeat"/>
    <property type="match status" value="1"/>
</dbReference>
<dbReference type="AlphaFoldDB" id="A0AAN7VID7"/>
<feature type="repeat" description="ANK" evidence="14">
    <location>
        <begin position="462"/>
        <end position="494"/>
    </location>
</feature>
<dbReference type="InterPro" id="IPR000433">
    <property type="entry name" value="Znf_ZZ"/>
</dbReference>
<feature type="compositionally biased region" description="Polar residues" evidence="16">
    <location>
        <begin position="853"/>
        <end position="868"/>
    </location>
</feature>
<dbReference type="SMART" id="SM00248">
    <property type="entry name" value="ANK"/>
    <property type="match status" value="8"/>
</dbReference>
<feature type="domain" description="MIB/HERC2" evidence="19">
    <location>
        <begin position="1"/>
        <end position="73"/>
    </location>
</feature>
<dbReference type="EC" id="2.3.2.27" evidence="4"/>
<dbReference type="CDD" id="cd16520">
    <property type="entry name" value="RING-HC_MIBs-like"/>
    <property type="match status" value="1"/>
</dbReference>
<evidence type="ECO:0000256" key="4">
    <source>
        <dbReference type="ARBA" id="ARBA00012483"/>
    </source>
</evidence>
<keyword evidence="9 15" id="KW-0863">Zinc-finger</keyword>
<evidence type="ECO:0000256" key="16">
    <source>
        <dbReference type="SAM" id="MobiDB-lite"/>
    </source>
</evidence>
<comment type="caution">
    <text evidence="20">The sequence shown here is derived from an EMBL/GenBank/DDBJ whole genome shotgun (WGS) entry which is preliminary data.</text>
</comment>
<dbReference type="Pfam" id="PF13920">
    <property type="entry name" value="zf-C3HC4_3"/>
    <property type="match status" value="1"/>
</dbReference>
<dbReference type="InterPro" id="IPR013083">
    <property type="entry name" value="Znf_RING/FYVE/PHD"/>
</dbReference>
<dbReference type="InterPro" id="IPR036770">
    <property type="entry name" value="Ankyrin_rpt-contain_sf"/>
</dbReference>
<dbReference type="Pfam" id="PF12796">
    <property type="entry name" value="Ank_2"/>
    <property type="match status" value="2"/>
</dbReference>
<dbReference type="FunFam" id="2.30.30.40:FF:000044">
    <property type="entry name" value="E3 ubiquitin-protein ligase MIB2, putative"/>
    <property type="match status" value="1"/>
</dbReference>
<dbReference type="Gene3D" id="3.30.60.90">
    <property type="match status" value="1"/>
</dbReference>
<feature type="region of interest" description="Disordered" evidence="16">
    <location>
        <begin position="404"/>
        <end position="427"/>
    </location>
</feature>
<feature type="repeat" description="ANK" evidence="14">
    <location>
        <begin position="495"/>
        <end position="527"/>
    </location>
</feature>
<dbReference type="InterPro" id="IPR001841">
    <property type="entry name" value="Znf_RING"/>
</dbReference>
<dbReference type="SMART" id="SM00291">
    <property type="entry name" value="ZnF_ZZ"/>
    <property type="match status" value="1"/>
</dbReference>
<dbReference type="PANTHER" id="PTHR24202">
    <property type="entry name" value="E3 UBIQUITIN-PROTEIN LIGASE MIB2"/>
    <property type="match status" value="1"/>
</dbReference>
<dbReference type="InterPro" id="IPR037252">
    <property type="entry name" value="Mib_Herc2_sf"/>
</dbReference>
<keyword evidence="10" id="KW-0833">Ubl conjugation pathway</keyword>
<dbReference type="Proteomes" id="UP001329430">
    <property type="component" value="Chromosome 3"/>
</dbReference>
<evidence type="ECO:0000256" key="15">
    <source>
        <dbReference type="PROSITE-ProRule" id="PRU00228"/>
    </source>
</evidence>
<evidence type="ECO:0000256" key="6">
    <source>
        <dbReference type="ARBA" id="ARBA00022679"/>
    </source>
</evidence>
<comment type="catalytic activity">
    <reaction evidence="1">
        <text>S-ubiquitinyl-[E2 ubiquitin-conjugating enzyme]-L-cysteine + [acceptor protein]-L-lysine = [E2 ubiquitin-conjugating enzyme]-L-cysteine + N(6)-ubiquitinyl-[acceptor protein]-L-lysine.</text>
        <dbReference type="EC" id="2.3.2.27"/>
    </reaction>
</comment>
<dbReference type="PANTHER" id="PTHR24202:SF4">
    <property type="entry name" value="E3 UBIQUITIN-PROTEIN LIGASE MIB2-RELATED"/>
    <property type="match status" value="1"/>
</dbReference>
<feature type="domain" description="MIB/HERC2" evidence="19">
    <location>
        <begin position="142"/>
        <end position="220"/>
    </location>
</feature>
<keyword evidence="6" id="KW-0808">Transferase</keyword>
<protein>
    <recommendedName>
        <fullName evidence="4">RING-type E3 ubiquitin transferase</fullName>
        <ecNumber evidence="4">2.3.2.27</ecNumber>
    </recommendedName>
</protein>
<dbReference type="SUPFAM" id="SSF159034">
    <property type="entry name" value="Mib/herc2 domain-like"/>
    <property type="match status" value="2"/>
</dbReference>
<evidence type="ECO:0000256" key="14">
    <source>
        <dbReference type="PROSITE-ProRule" id="PRU00023"/>
    </source>
</evidence>
<evidence type="ECO:0000256" key="1">
    <source>
        <dbReference type="ARBA" id="ARBA00000900"/>
    </source>
</evidence>